<dbReference type="HOGENOM" id="CLU_760045_0_0_2"/>
<dbReference type="eggNOG" id="arCOG07683">
    <property type="taxonomic scope" value="Archaea"/>
</dbReference>
<proteinExistence type="predicted"/>
<evidence type="ECO:0000313" key="2">
    <source>
        <dbReference type="Proteomes" id="UP000006565"/>
    </source>
</evidence>
<protein>
    <recommendedName>
        <fullName evidence="3">DUF91 domain-containing protein</fullName>
    </recommendedName>
</protein>
<dbReference type="GO" id="GO:0003676">
    <property type="term" value="F:nucleic acid binding"/>
    <property type="evidence" value="ECO:0007669"/>
    <property type="project" value="InterPro"/>
</dbReference>
<name>E1RJN4_METP4</name>
<dbReference type="GeneID" id="9743372"/>
<dbReference type="KEGG" id="mpi:Mpet_0913"/>
<reference evidence="1 2" key="1">
    <citation type="journal article" date="2010" name="Stand. Genomic Sci.">
        <title>Complete genome sequence of Methanoplanus petrolearius type strain (SEBR 4847).</title>
        <authorList>
            <person name="Brambilla E."/>
            <person name="Djao O.D."/>
            <person name="Daligault H."/>
            <person name="Lapidus A."/>
            <person name="Lucas S."/>
            <person name="Hammon N."/>
            <person name="Nolan M."/>
            <person name="Tice H."/>
            <person name="Cheng J.F."/>
            <person name="Han C."/>
            <person name="Tapia R."/>
            <person name="Goodwin L."/>
            <person name="Pitluck S."/>
            <person name="Liolios K."/>
            <person name="Ivanova N."/>
            <person name="Mavromatis K."/>
            <person name="Mikhailova N."/>
            <person name="Pati A."/>
            <person name="Chen A."/>
            <person name="Palaniappan K."/>
            <person name="Land M."/>
            <person name="Hauser L."/>
            <person name="Chang Y.J."/>
            <person name="Jeffries C.D."/>
            <person name="Rohde M."/>
            <person name="Spring S."/>
            <person name="Sikorski J."/>
            <person name="Goker M."/>
            <person name="Woyke T."/>
            <person name="Bristow J."/>
            <person name="Eisen J.A."/>
            <person name="Markowitz V."/>
            <person name="Hugenholtz P."/>
            <person name="Kyrpides N.C."/>
            <person name="Klenk H.P."/>
        </authorList>
    </citation>
    <scope>NUCLEOTIDE SEQUENCE [LARGE SCALE GENOMIC DNA]</scope>
    <source>
        <strain evidence="2">DSM 11571 / OCM 486 / SEBR 4847</strain>
    </source>
</reference>
<dbReference type="AlphaFoldDB" id="E1RJN4"/>
<dbReference type="InterPro" id="IPR011856">
    <property type="entry name" value="tRNA_endonuc-like_dom_sf"/>
</dbReference>
<evidence type="ECO:0008006" key="3">
    <source>
        <dbReference type="Google" id="ProtNLM"/>
    </source>
</evidence>
<keyword evidence="2" id="KW-1185">Reference proteome</keyword>
<accession>E1RJN4</accession>
<gene>
    <name evidence="1" type="ordered locus">Mpet_0913</name>
</gene>
<dbReference type="Gene3D" id="3.40.1350.10">
    <property type="match status" value="1"/>
</dbReference>
<evidence type="ECO:0000313" key="1">
    <source>
        <dbReference type="EMBL" id="ADN35681.1"/>
    </source>
</evidence>
<sequence>MPIEVGIWNVSSENVKKVEYSSIDSEKRLEDILCGDLSILDSDLLLIGRQTLTGFGKKIDMLGIDETGKITIIELKKDKTPREVIAQVLDYASWIKDLSYTDLKEICDEYYNDKGDKEFESLFDEKFGTSPPEKINQEHDMIIVCSELDNETERILNYLSDNYNVPVNVAFFRFFSDSGSEYLSRSWLIDPKEAEERLSYSKGQKTEPWNGRDFVVNIDVNDGKSSYNDLIKYNFFTAGGGVWYSKTLANLFPGARIFAMIPKKGYLAVGEVLAESVPIKDFHVQYEDKEVPILDLPLEYEPLRNNLDNPDLCYYAVRVRWIEHLREEEPFWVKGLMANQNSAFKLRNKFTLDKLTERFKLDD</sequence>
<dbReference type="EMBL" id="CP002117">
    <property type="protein sequence ID" value="ADN35681.1"/>
    <property type="molecule type" value="Genomic_DNA"/>
</dbReference>
<dbReference type="OrthoDB" id="102225at2157"/>
<dbReference type="RefSeq" id="WP_013328859.1">
    <property type="nucleotide sequence ID" value="NC_014507.1"/>
</dbReference>
<dbReference type="Proteomes" id="UP000006565">
    <property type="component" value="Chromosome"/>
</dbReference>
<organism evidence="1 2">
    <name type="scientific">Methanolacinia petrolearia (strain DSM 11571 / OCM 486 / SEBR 4847)</name>
    <name type="common">Methanoplanus petrolearius</name>
    <dbReference type="NCBI Taxonomy" id="679926"/>
    <lineage>
        <taxon>Archaea</taxon>
        <taxon>Methanobacteriati</taxon>
        <taxon>Methanobacteriota</taxon>
        <taxon>Stenosarchaea group</taxon>
        <taxon>Methanomicrobia</taxon>
        <taxon>Methanomicrobiales</taxon>
        <taxon>Methanomicrobiaceae</taxon>
        <taxon>Methanolacinia</taxon>
    </lineage>
</organism>